<protein>
    <submittedName>
        <fullName evidence="1">Uncharacterized protein</fullName>
    </submittedName>
</protein>
<comment type="caution">
    <text evidence="1">The sequence shown here is derived from an EMBL/GenBank/DDBJ whole genome shotgun (WGS) entry which is preliminary data.</text>
</comment>
<reference evidence="1 2" key="1">
    <citation type="submission" date="2019-02" db="EMBL/GenBank/DDBJ databases">
        <title>Deep-cultivation of Planctomycetes and their phenomic and genomic characterization uncovers novel biology.</title>
        <authorList>
            <person name="Wiegand S."/>
            <person name="Jogler M."/>
            <person name="Boedeker C."/>
            <person name="Pinto D."/>
            <person name="Vollmers J."/>
            <person name="Rivas-Marin E."/>
            <person name="Kohn T."/>
            <person name="Peeters S.H."/>
            <person name="Heuer A."/>
            <person name="Rast P."/>
            <person name="Oberbeckmann S."/>
            <person name="Bunk B."/>
            <person name="Jeske O."/>
            <person name="Meyerdierks A."/>
            <person name="Storesund J.E."/>
            <person name="Kallscheuer N."/>
            <person name="Luecker S."/>
            <person name="Lage O.M."/>
            <person name="Pohl T."/>
            <person name="Merkel B.J."/>
            <person name="Hornburger P."/>
            <person name="Mueller R.-W."/>
            <person name="Bruemmer F."/>
            <person name="Labrenz M."/>
            <person name="Spormann A.M."/>
            <person name="Op Den Camp H."/>
            <person name="Overmann J."/>
            <person name="Amann R."/>
            <person name="Jetten M.S.M."/>
            <person name="Mascher T."/>
            <person name="Medema M.H."/>
            <person name="Devos D.P."/>
            <person name="Kaster A.-K."/>
            <person name="Ovreas L."/>
            <person name="Rohde M."/>
            <person name="Galperin M.Y."/>
            <person name="Jogler C."/>
        </authorList>
    </citation>
    <scope>NUCLEOTIDE SEQUENCE [LARGE SCALE GENOMIC DNA]</scope>
    <source>
        <strain evidence="1 2">Q31b</strain>
    </source>
</reference>
<sequence length="32" mass="3841">MTRDQSFVFTAYRQPGDFDDSLNDIHQWYDAT</sequence>
<proteinExistence type="predicted"/>
<organism evidence="1 2">
    <name type="scientific">Novipirellula aureliae</name>
    <dbReference type="NCBI Taxonomy" id="2527966"/>
    <lineage>
        <taxon>Bacteria</taxon>
        <taxon>Pseudomonadati</taxon>
        <taxon>Planctomycetota</taxon>
        <taxon>Planctomycetia</taxon>
        <taxon>Pirellulales</taxon>
        <taxon>Pirellulaceae</taxon>
        <taxon>Novipirellula</taxon>
    </lineage>
</organism>
<evidence type="ECO:0000313" key="2">
    <source>
        <dbReference type="Proteomes" id="UP000315471"/>
    </source>
</evidence>
<dbReference type="Proteomes" id="UP000315471">
    <property type="component" value="Unassembled WGS sequence"/>
</dbReference>
<dbReference type="EMBL" id="SJPY01000005">
    <property type="protein sequence ID" value="TWU40197.1"/>
    <property type="molecule type" value="Genomic_DNA"/>
</dbReference>
<keyword evidence="2" id="KW-1185">Reference proteome</keyword>
<dbReference type="AlphaFoldDB" id="A0A5C6DW95"/>
<accession>A0A5C6DW95</accession>
<gene>
    <name evidence="1" type="ORF">Q31b_35420</name>
</gene>
<name>A0A5C6DW95_9BACT</name>
<evidence type="ECO:0000313" key="1">
    <source>
        <dbReference type="EMBL" id="TWU40197.1"/>
    </source>
</evidence>